<keyword evidence="6 8" id="KW-0472">Membrane</keyword>
<feature type="transmembrane region" description="Helical" evidence="8">
    <location>
        <begin position="264"/>
        <end position="284"/>
    </location>
</feature>
<comment type="subcellular location">
    <subcellularLocation>
        <location evidence="1">Membrane</location>
        <topology evidence="1">Multi-pass membrane protein</topology>
    </subcellularLocation>
</comment>
<feature type="transmembrane region" description="Helical" evidence="8">
    <location>
        <begin position="232"/>
        <end position="252"/>
    </location>
</feature>
<evidence type="ECO:0000256" key="5">
    <source>
        <dbReference type="ARBA" id="ARBA00022989"/>
    </source>
</evidence>
<dbReference type="InterPro" id="IPR004923">
    <property type="entry name" value="FTR1/Fip1/EfeU"/>
</dbReference>
<evidence type="ECO:0000256" key="3">
    <source>
        <dbReference type="ARBA" id="ARBA00022496"/>
    </source>
</evidence>
<evidence type="ECO:0000256" key="2">
    <source>
        <dbReference type="ARBA" id="ARBA00008333"/>
    </source>
</evidence>
<accession>G8ZPB3</accession>
<dbReference type="Pfam" id="PF03239">
    <property type="entry name" value="FTR1"/>
    <property type="match status" value="1"/>
</dbReference>
<evidence type="ECO:0000256" key="6">
    <source>
        <dbReference type="ARBA" id="ARBA00023136"/>
    </source>
</evidence>
<feature type="transmembrane region" description="Helical" evidence="8">
    <location>
        <begin position="104"/>
        <end position="129"/>
    </location>
</feature>
<keyword evidence="10" id="KW-1185">Reference proteome</keyword>
<dbReference type="AlphaFoldDB" id="G8ZPB3"/>
<dbReference type="GO" id="GO:0045121">
    <property type="term" value="C:membrane raft"/>
    <property type="evidence" value="ECO:0007669"/>
    <property type="project" value="EnsemblFungi"/>
</dbReference>
<dbReference type="EMBL" id="HE616743">
    <property type="protein sequence ID" value="CCE90457.1"/>
    <property type="molecule type" value="Genomic_DNA"/>
</dbReference>
<keyword evidence="5 8" id="KW-1133">Transmembrane helix</keyword>
<dbReference type="GO" id="GO:0015093">
    <property type="term" value="F:ferrous iron transmembrane transporter activity"/>
    <property type="evidence" value="ECO:0007669"/>
    <property type="project" value="TreeGrafter"/>
</dbReference>
<evidence type="ECO:0000256" key="8">
    <source>
        <dbReference type="SAM" id="Phobius"/>
    </source>
</evidence>
<dbReference type="Proteomes" id="UP000005627">
    <property type="component" value="Chromosome 2"/>
</dbReference>
<feature type="region of interest" description="Disordered" evidence="7">
    <location>
        <begin position="397"/>
        <end position="437"/>
    </location>
</feature>
<evidence type="ECO:0000313" key="9">
    <source>
        <dbReference type="EMBL" id="CCE90457.1"/>
    </source>
</evidence>
<dbReference type="RefSeq" id="XP_003679668.1">
    <property type="nucleotide sequence ID" value="XM_003679620.1"/>
</dbReference>
<keyword evidence="4 8" id="KW-0812">Transmembrane</keyword>
<proteinExistence type="inferred from homology"/>
<evidence type="ECO:0008006" key="11">
    <source>
        <dbReference type="Google" id="ProtNLM"/>
    </source>
</evidence>
<dbReference type="HOGENOM" id="CLU_046738_1_1_1"/>
<organism evidence="9 10">
    <name type="scientific">Torulaspora delbrueckii</name>
    <name type="common">Yeast</name>
    <name type="synonym">Candida colliculosa</name>
    <dbReference type="NCBI Taxonomy" id="4950"/>
    <lineage>
        <taxon>Eukaryota</taxon>
        <taxon>Fungi</taxon>
        <taxon>Dikarya</taxon>
        <taxon>Ascomycota</taxon>
        <taxon>Saccharomycotina</taxon>
        <taxon>Saccharomycetes</taxon>
        <taxon>Saccharomycetales</taxon>
        <taxon>Saccharomycetaceae</taxon>
        <taxon>Torulaspora</taxon>
    </lineage>
</organism>
<keyword evidence="3" id="KW-0406">Ion transport</keyword>
<feature type="transmembrane region" description="Helical" evidence="8">
    <location>
        <begin position="200"/>
        <end position="226"/>
    </location>
</feature>
<comment type="similarity">
    <text evidence="2">Belongs to the oxidase-dependent Fe transporter (OFeT) (TC 9.A.10.1) family.</text>
</comment>
<evidence type="ECO:0000256" key="7">
    <source>
        <dbReference type="SAM" id="MobiDB-lite"/>
    </source>
</evidence>
<dbReference type="InParanoid" id="G8ZPB3"/>
<dbReference type="GO" id="GO:0061841">
    <property type="term" value="C:high-affinity iron exporter complex"/>
    <property type="evidence" value="ECO:0007669"/>
    <property type="project" value="EnsemblFungi"/>
</dbReference>
<sequence length="437" mass="48796">MMSFEDYFSFQIFFIFLRESLEIVVIISILLAIVRQALAIDGDEASANISSTSRNLNSMPDSVPLTLEEEEEEFEFPNDTSTRDQEGTDEVDNKKLYSKLKLQIVSGGVLGLLFCMLIGGSIIVVFYHIGTDLWSLGEHYYEGVLSIIASVIISFMGLFFLRMGKLREKFRVKLASIIYSDRSMMLRAKGQDAVKFSEKYAFFILPFITALREGLEAVVFIGGVGLDQPLSAIPLSMITAASISGIFGFFFFRYSGSLSLKICLVVATCFLYLISAGLFSKGIWQLELQNYINKCNGQDMSEIGSGPGSYDIKNSVWHVNCCNGEKDGGWMILTAIFGWTNSATYGSVIGYNVYWLTIIAMIKLLKTEEHGYIPFLPVFLQKKRMIKRMEIAKKSLQLKTTTDSTGQPQPFCPRTSDESSTPLVSRSQPVDNGAIQQ</sequence>
<feature type="compositionally biased region" description="Polar residues" evidence="7">
    <location>
        <begin position="397"/>
        <end position="408"/>
    </location>
</feature>
<protein>
    <recommendedName>
        <fullName evidence="11">Iron transporter FTH1</fullName>
    </recommendedName>
</protein>
<dbReference type="STRING" id="1076872.G8ZPB3"/>
<feature type="transmembrane region" description="Helical" evidence="8">
    <location>
        <begin position="12"/>
        <end position="34"/>
    </location>
</feature>
<dbReference type="PANTHER" id="PTHR31632:SF7">
    <property type="entry name" value="IRON TRANSPORTER FTH1"/>
    <property type="match status" value="1"/>
</dbReference>
<evidence type="ECO:0000256" key="4">
    <source>
        <dbReference type="ARBA" id="ARBA00022692"/>
    </source>
</evidence>
<evidence type="ECO:0000256" key="1">
    <source>
        <dbReference type="ARBA" id="ARBA00004141"/>
    </source>
</evidence>
<feature type="transmembrane region" description="Helical" evidence="8">
    <location>
        <begin position="141"/>
        <end position="161"/>
    </location>
</feature>
<keyword evidence="3" id="KW-0410">Iron transport</keyword>
<dbReference type="KEGG" id="tdl:TDEL_0B03280"/>
<reference evidence="9 10" key="1">
    <citation type="journal article" date="2011" name="Proc. Natl. Acad. Sci. U.S.A.">
        <title>Evolutionary erosion of yeast sex chromosomes by mating-type switching accidents.</title>
        <authorList>
            <person name="Gordon J.L."/>
            <person name="Armisen D."/>
            <person name="Proux-Wera E."/>
            <person name="Oheigeartaigh S.S."/>
            <person name="Byrne K.P."/>
            <person name="Wolfe K.H."/>
        </authorList>
    </citation>
    <scope>NUCLEOTIDE SEQUENCE [LARGE SCALE GENOMIC DNA]</scope>
    <source>
        <strain evidence="10">ATCC 10662 / CBS 1146 / NBRC 0425 / NCYC 2629 / NRRL Y-866</strain>
    </source>
</reference>
<dbReference type="GO" id="GO:0006897">
    <property type="term" value="P:endocytosis"/>
    <property type="evidence" value="ECO:0007669"/>
    <property type="project" value="EnsemblFungi"/>
</dbReference>
<dbReference type="GO" id="GO:0033573">
    <property type="term" value="C:high-affinity iron permease complex"/>
    <property type="evidence" value="ECO:0007669"/>
    <property type="project" value="InterPro"/>
</dbReference>
<dbReference type="OrthoDB" id="4364at2759"/>
<name>G8ZPB3_TORDE</name>
<keyword evidence="3" id="KW-0408">Iron</keyword>
<dbReference type="PANTHER" id="PTHR31632">
    <property type="entry name" value="IRON TRANSPORTER FTH1"/>
    <property type="match status" value="1"/>
</dbReference>
<keyword evidence="3" id="KW-0813">Transport</keyword>
<gene>
    <name evidence="9" type="primary">TDEL0B03280</name>
    <name evidence="9" type="ORF">TDEL_0B03280</name>
</gene>
<feature type="compositionally biased region" description="Polar residues" evidence="7">
    <location>
        <begin position="418"/>
        <end position="437"/>
    </location>
</feature>
<dbReference type="FunCoup" id="G8ZPB3">
    <property type="interactions" value="89"/>
</dbReference>
<evidence type="ECO:0000313" key="10">
    <source>
        <dbReference type="Proteomes" id="UP000005627"/>
    </source>
</evidence>
<dbReference type="GeneID" id="11504457"/>
<dbReference type="GO" id="GO:0006879">
    <property type="term" value="P:intracellular iron ion homeostasis"/>
    <property type="evidence" value="ECO:0007669"/>
    <property type="project" value="EnsemblFungi"/>
</dbReference>
<dbReference type="eggNOG" id="ENOG502QQ3X">
    <property type="taxonomic scope" value="Eukaryota"/>
</dbReference>
<dbReference type="GO" id="GO:0000329">
    <property type="term" value="C:fungal-type vacuole membrane"/>
    <property type="evidence" value="ECO:0007669"/>
    <property type="project" value="EnsemblFungi"/>
</dbReference>